<accession>A0AB34YYJ0</accession>
<organism evidence="1 2">
    <name type="scientific">Brucella pecoris</name>
    <dbReference type="NCBI Taxonomy" id="867683"/>
    <lineage>
        <taxon>Bacteria</taxon>
        <taxon>Pseudomonadati</taxon>
        <taxon>Pseudomonadota</taxon>
        <taxon>Alphaproteobacteria</taxon>
        <taxon>Hyphomicrobiales</taxon>
        <taxon>Brucellaceae</taxon>
        <taxon>Brucella/Ochrobactrum group</taxon>
        <taxon>Brucella</taxon>
    </lineage>
</organism>
<dbReference type="Proteomes" id="UP000553980">
    <property type="component" value="Unassembled WGS sequence"/>
</dbReference>
<dbReference type="AlphaFoldDB" id="A0AB34YYJ0"/>
<feature type="non-terminal residue" evidence="1">
    <location>
        <position position="74"/>
    </location>
</feature>
<evidence type="ECO:0008006" key="3">
    <source>
        <dbReference type="Google" id="ProtNLM"/>
    </source>
</evidence>
<protein>
    <recommendedName>
        <fullName evidence="3">Transposase</fullName>
    </recommendedName>
</protein>
<comment type="caution">
    <text evidence="1">The sequence shown here is derived from an EMBL/GenBank/DDBJ whole genome shotgun (WGS) entry which is preliminary data.</text>
</comment>
<name>A0AB34YYJ0_9HYPH</name>
<gene>
    <name evidence="1" type="ORF">GGQ79_005006</name>
</gene>
<evidence type="ECO:0000313" key="1">
    <source>
        <dbReference type="EMBL" id="MBB4096437.1"/>
    </source>
</evidence>
<evidence type="ECO:0000313" key="2">
    <source>
        <dbReference type="Proteomes" id="UP000553980"/>
    </source>
</evidence>
<proteinExistence type="predicted"/>
<sequence>MPKRHLQKRAQTVRTLLKSLSANYRNGCPHITEKGVRELVKPAPARVMDGGMVTTAFAAHVAVSKFAWHLPLNR</sequence>
<dbReference type="EMBL" id="JACIEX010000044">
    <property type="protein sequence ID" value="MBB4096437.1"/>
    <property type="molecule type" value="Genomic_DNA"/>
</dbReference>
<keyword evidence="2" id="KW-1185">Reference proteome</keyword>
<reference evidence="1 2" key="1">
    <citation type="submission" date="2020-08" db="EMBL/GenBank/DDBJ databases">
        <title>Genomic Encyclopedia of Type Strains, Phase IV (KMG-IV): sequencing the most valuable type-strain genomes for metagenomic binning, comparative biology and taxonomic classification.</title>
        <authorList>
            <person name="Goeker M."/>
        </authorList>
    </citation>
    <scope>NUCLEOTIDE SEQUENCE [LARGE SCALE GENOMIC DNA]</scope>
    <source>
        <strain evidence="1 2">DSM 23868</strain>
    </source>
</reference>